<name>A0A086PBI5_SPHHM</name>
<dbReference type="eggNOG" id="ENOG5030HKM">
    <property type="taxonomic scope" value="Bacteria"/>
</dbReference>
<dbReference type="RefSeq" id="WP_037464145.1">
    <property type="nucleotide sequence ID" value="NZ_BCZD01000024.1"/>
</dbReference>
<evidence type="ECO:0000313" key="1">
    <source>
        <dbReference type="EMBL" id="KFG90753.1"/>
    </source>
</evidence>
<sequence>MSRSLALTPEQQSGKASFKALVKSFGGQDAAAEETGVRRQKISDMGLANVAESPTLDLIDALEARTVGMPGWPHVTSWLCRRRGGVFVPLPQGDDDADGMMLTVAELAGELGDVSRAVSEAVASTGDGGRDVTEQEALAALRELDGLDRTSAQLRLKLTAKLKGANA</sequence>
<dbReference type="EMBL" id="JFZA02000011">
    <property type="protein sequence ID" value="KFG90753.1"/>
    <property type="molecule type" value="Genomic_DNA"/>
</dbReference>
<dbReference type="STRING" id="76947.GCA_002080435_02583"/>
<organism evidence="1 2">
    <name type="scientific">Sphingobium herbicidovorans (strain ATCC 700291 / DSM 11019 / CCUG 56400 / KCTC 2939 / LMG 18315 / NBRC 16415 / MH)</name>
    <name type="common">Sphingomonas herbicidovorans</name>
    <dbReference type="NCBI Taxonomy" id="1219045"/>
    <lineage>
        <taxon>Bacteria</taxon>
        <taxon>Pseudomonadati</taxon>
        <taxon>Pseudomonadota</taxon>
        <taxon>Alphaproteobacteria</taxon>
        <taxon>Sphingomonadales</taxon>
        <taxon>Sphingomonadaceae</taxon>
        <taxon>Sphingobium</taxon>
    </lineage>
</organism>
<gene>
    <name evidence="1" type="ORF">BV98_001465</name>
</gene>
<accession>A0A086PBI5</accession>
<evidence type="ECO:0000313" key="2">
    <source>
        <dbReference type="Proteomes" id="UP000024284"/>
    </source>
</evidence>
<dbReference type="PATRIC" id="fig|1219045.3.peg.1495"/>
<keyword evidence="2" id="KW-1185">Reference proteome</keyword>
<comment type="caution">
    <text evidence="1">The sequence shown here is derived from an EMBL/GenBank/DDBJ whole genome shotgun (WGS) entry which is preliminary data.</text>
</comment>
<dbReference type="AlphaFoldDB" id="A0A086PBI5"/>
<proteinExistence type="predicted"/>
<protein>
    <submittedName>
        <fullName evidence="1">Uncharacterized protein</fullName>
    </submittedName>
</protein>
<dbReference type="Proteomes" id="UP000024284">
    <property type="component" value="Unassembled WGS sequence"/>
</dbReference>
<dbReference type="OrthoDB" id="7559156at2"/>
<reference evidence="1" key="1">
    <citation type="submission" date="2014-08" db="EMBL/GenBank/DDBJ databases">
        <title>Draft genome sequences of Sphingobium herbicidovorans.</title>
        <authorList>
            <person name="Gan H.M."/>
            <person name="Gan H.Y."/>
            <person name="Savka M.A."/>
        </authorList>
    </citation>
    <scope>NUCLEOTIDE SEQUENCE [LARGE SCALE GENOMIC DNA]</scope>
    <source>
        <strain evidence="1">NBRC 16415</strain>
    </source>
</reference>